<dbReference type="SMART" id="SM00369">
    <property type="entry name" value="LRR_TYP"/>
    <property type="match status" value="5"/>
</dbReference>
<dbReference type="OrthoDB" id="4691307at2759"/>
<gene>
    <name evidence="4" type="ORF">NPIL_199481</name>
</gene>
<comment type="caution">
    <text evidence="4">The sequence shown here is derived from an EMBL/GenBank/DDBJ whole genome shotgun (WGS) entry which is preliminary data.</text>
</comment>
<evidence type="ECO:0000256" key="3">
    <source>
        <dbReference type="SAM" id="SignalP"/>
    </source>
</evidence>
<feature type="chain" id="PRO_5036484913" evidence="3">
    <location>
        <begin position="34"/>
        <end position="333"/>
    </location>
</feature>
<protein>
    <submittedName>
        <fullName evidence="4">Uncharacterized protein</fullName>
    </submittedName>
</protein>
<name>A0A8X6MYC7_NEPPI</name>
<keyword evidence="1" id="KW-0433">Leucine-rich repeat</keyword>
<accession>A0A8X6MYC7</accession>
<dbReference type="PANTHER" id="PTHR24366:SF96">
    <property type="entry name" value="LEUCINE RICH REPEAT CONTAINING 53"/>
    <property type="match status" value="1"/>
</dbReference>
<feature type="signal peptide" evidence="3">
    <location>
        <begin position="1"/>
        <end position="33"/>
    </location>
</feature>
<keyword evidence="5" id="KW-1185">Reference proteome</keyword>
<dbReference type="AlphaFoldDB" id="A0A8X6MYC7"/>
<dbReference type="InterPro" id="IPR001611">
    <property type="entry name" value="Leu-rich_rpt"/>
</dbReference>
<evidence type="ECO:0000256" key="2">
    <source>
        <dbReference type="ARBA" id="ARBA00022737"/>
    </source>
</evidence>
<dbReference type="PANTHER" id="PTHR24366">
    <property type="entry name" value="IG(IMMUNOGLOBULIN) AND LRR(LEUCINE RICH REPEAT) DOMAINS"/>
    <property type="match status" value="1"/>
</dbReference>
<dbReference type="PROSITE" id="PS51257">
    <property type="entry name" value="PROKAR_LIPOPROTEIN"/>
    <property type="match status" value="1"/>
</dbReference>
<dbReference type="Gene3D" id="3.80.10.10">
    <property type="entry name" value="Ribonuclease Inhibitor"/>
    <property type="match status" value="2"/>
</dbReference>
<proteinExistence type="predicted"/>
<dbReference type="InterPro" id="IPR003591">
    <property type="entry name" value="Leu-rich_rpt_typical-subtyp"/>
</dbReference>
<dbReference type="InterPro" id="IPR032675">
    <property type="entry name" value="LRR_dom_sf"/>
</dbReference>
<dbReference type="EMBL" id="BMAW01051976">
    <property type="protein sequence ID" value="GFS83572.1"/>
    <property type="molecule type" value="Genomic_DNA"/>
</dbReference>
<reference evidence="4" key="1">
    <citation type="submission" date="2020-08" db="EMBL/GenBank/DDBJ databases">
        <title>Multicomponent nature underlies the extraordinary mechanical properties of spider dragline silk.</title>
        <authorList>
            <person name="Kono N."/>
            <person name="Nakamura H."/>
            <person name="Mori M."/>
            <person name="Yoshida Y."/>
            <person name="Ohtoshi R."/>
            <person name="Malay A.D."/>
            <person name="Moran D.A.P."/>
            <person name="Tomita M."/>
            <person name="Numata K."/>
            <person name="Arakawa K."/>
        </authorList>
    </citation>
    <scope>NUCLEOTIDE SEQUENCE</scope>
</reference>
<keyword evidence="3" id="KW-0732">Signal</keyword>
<dbReference type="Proteomes" id="UP000887013">
    <property type="component" value="Unassembled WGS sequence"/>
</dbReference>
<dbReference type="SUPFAM" id="SSF52058">
    <property type="entry name" value="L domain-like"/>
    <property type="match status" value="1"/>
</dbReference>
<sequence>MFRIRHFASKGKTMHSSIYILLLLLGLACPVLSHSCPENLPSSCECEDEFVDDIVDLELSCSGSSLTEVKKALRLMNTRSRLEVGLDEVDIGTLDSKFFEGFNVVKLEISHCQLDSLAEEGAKALTGLEDTLQELDISASFTEDNVPTKLDLSHLRRLSQLDLSFNSITELGNDWFEKEMPSLTDLILSNNAIESLGDRAFANLHNLRLLWLDGNRFGPIKRSMLPKPASRLQDLQLDNNAFTDVPDDMFTEMPELQDLSLRTNGITQMREKTYRPIWSYIETLDIRGNPLECDSHIEWMFKEPVEMSLSGRCEGPRGREGYDLLSLIDSKGQ</sequence>
<evidence type="ECO:0000313" key="5">
    <source>
        <dbReference type="Proteomes" id="UP000887013"/>
    </source>
</evidence>
<dbReference type="PROSITE" id="PS51450">
    <property type="entry name" value="LRR"/>
    <property type="match status" value="2"/>
</dbReference>
<keyword evidence="2" id="KW-0677">Repeat</keyword>
<evidence type="ECO:0000256" key="1">
    <source>
        <dbReference type="ARBA" id="ARBA00022614"/>
    </source>
</evidence>
<dbReference type="Pfam" id="PF13855">
    <property type="entry name" value="LRR_8"/>
    <property type="match status" value="2"/>
</dbReference>
<evidence type="ECO:0000313" key="4">
    <source>
        <dbReference type="EMBL" id="GFS83572.1"/>
    </source>
</evidence>
<organism evidence="4 5">
    <name type="scientific">Nephila pilipes</name>
    <name type="common">Giant wood spider</name>
    <name type="synonym">Nephila maculata</name>
    <dbReference type="NCBI Taxonomy" id="299642"/>
    <lineage>
        <taxon>Eukaryota</taxon>
        <taxon>Metazoa</taxon>
        <taxon>Ecdysozoa</taxon>
        <taxon>Arthropoda</taxon>
        <taxon>Chelicerata</taxon>
        <taxon>Arachnida</taxon>
        <taxon>Araneae</taxon>
        <taxon>Araneomorphae</taxon>
        <taxon>Entelegynae</taxon>
        <taxon>Araneoidea</taxon>
        <taxon>Nephilidae</taxon>
        <taxon>Nephila</taxon>
    </lineage>
</organism>